<evidence type="ECO:0000313" key="2">
    <source>
        <dbReference type="EMBL" id="OCS88944.1"/>
    </source>
</evidence>
<evidence type="ECO:0000313" key="3">
    <source>
        <dbReference type="Proteomes" id="UP000093482"/>
    </source>
</evidence>
<dbReference type="Proteomes" id="UP000093482">
    <property type="component" value="Unassembled WGS sequence"/>
</dbReference>
<name>A0A1C0YP45_9BACL</name>
<dbReference type="OrthoDB" id="9793389at2"/>
<dbReference type="EMBL" id="MATO01000049">
    <property type="protein sequence ID" value="OCS88944.1"/>
    <property type="molecule type" value="Genomic_DNA"/>
</dbReference>
<feature type="domain" description="Divergent 4Fe-4S mono-cluster" evidence="1">
    <location>
        <begin position="12"/>
        <end position="75"/>
    </location>
</feature>
<reference evidence="2 3" key="1">
    <citation type="submission" date="2016-07" db="EMBL/GenBank/DDBJ databases">
        <title>Caryophanon latum genome sequencing.</title>
        <authorList>
            <person name="Verma A."/>
            <person name="Pal Y."/>
            <person name="Krishnamurthi S."/>
        </authorList>
    </citation>
    <scope>NUCLEOTIDE SEQUENCE [LARGE SCALE GENOMIC DNA]</scope>
    <source>
        <strain evidence="2 3">DSM 14151</strain>
    </source>
</reference>
<evidence type="ECO:0000259" key="1">
    <source>
        <dbReference type="Pfam" id="PF06902"/>
    </source>
</evidence>
<dbReference type="AlphaFoldDB" id="A0A1C0YP45"/>
<keyword evidence="3" id="KW-1185">Reference proteome</keyword>
<organism evidence="2 3">
    <name type="scientific">Caryophanon latum</name>
    <dbReference type="NCBI Taxonomy" id="33977"/>
    <lineage>
        <taxon>Bacteria</taxon>
        <taxon>Bacillati</taxon>
        <taxon>Bacillota</taxon>
        <taxon>Bacilli</taxon>
        <taxon>Bacillales</taxon>
        <taxon>Caryophanaceae</taxon>
        <taxon>Caryophanon</taxon>
    </lineage>
</organism>
<dbReference type="RefSeq" id="WP_066465523.1">
    <property type="nucleotide sequence ID" value="NZ_MATO01000049.1"/>
</dbReference>
<accession>A0A1C0YP45</accession>
<comment type="caution">
    <text evidence="2">The sequence shown here is derived from an EMBL/GenBank/DDBJ whole genome shotgun (WGS) entry which is preliminary data.</text>
</comment>
<dbReference type="InterPro" id="IPR010693">
    <property type="entry name" value="Divergent_4Fe-4S_mono-cluster"/>
</dbReference>
<dbReference type="Pfam" id="PF06902">
    <property type="entry name" value="Fer4_19"/>
    <property type="match status" value="1"/>
</dbReference>
<sequence>MDHWIEKGYRKYEGEHIDVYFSVDVCEHAANCVKGNPNVFDTKRKPWILADAAPADEVARVIDTCPSGALQYIRKGE</sequence>
<gene>
    <name evidence="2" type="ORF">A6K76_13410</name>
</gene>
<proteinExistence type="predicted"/>
<protein>
    <recommendedName>
        <fullName evidence="1">Divergent 4Fe-4S mono-cluster domain-containing protein</fullName>
    </recommendedName>
</protein>